<dbReference type="SMART" id="SM00448">
    <property type="entry name" value="REC"/>
    <property type="match status" value="1"/>
</dbReference>
<gene>
    <name evidence="3" type="ORF">M1B72_14895</name>
</gene>
<dbReference type="RefSeq" id="WP_248646421.1">
    <property type="nucleotide sequence ID" value="NZ_CP096574.1"/>
</dbReference>
<dbReference type="Gene3D" id="3.40.50.2300">
    <property type="match status" value="1"/>
</dbReference>
<dbReference type="PROSITE" id="PS50110">
    <property type="entry name" value="RESPONSE_REGULATORY"/>
    <property type="match status" value="1"/>
</dbReference>
<feature type="domain" description="Response regulatory" evidence="2">
    <location>
        <begin position="7"/>
        <end position="122"/>
    </location>
</feature>
<evidence type="ECO:0000313" key="4">
    <source>
        <dbReference type="Proteomes" id="UP000831485"/>
    </source>
</evidence>
<name>A0ABY4LA98_9BACT</name>
<evidence type="ECO:0000313" key="3">
    <source>
        <dbReference type="EMBL" id="UPU34729.1"/>
    </source>
</evidence>
<dbReference type="InterPro" id="IPR052048">
    <property type="entry name" value="ST_Response_Regulator"/>
</dbReference>
<organism evidence="3 4">
    <name type="scientific">Geomonas paludis</name>
    <dbReference type="NCBI Taxonomy" id="2740185"/>
    <lineage>
        <taxon>Bacteria</taxon>
        <taxon>Pseudomonadati</taxon>
        <taxon>Thermodesulfobacteriota</taxon>
        <taxon>Desulfuromonadia</taxon>
        <taxon>Geobacterales</taxon>
        <taxon>Geobacteraceae</taxon>
        <taxon>Geomonas</taxon>
    </lineage>
</organism>
<keyword evidence="4" id="KW-1185">Reference proteome</keyword>
<reference evidence="3" key="1">
    <citation type="submission" date="2022-04" db="EMBL/GenBank/DDBJ databases">
        <authorList>
            <person name="Liu G."/>
        </authorList>
    </citation>
    <scope>NUCLEOTIDE SEQUENCE</scope>
    <source>
        <strain evidence="3">RG22</strain>
    </source>
</reference>
<feature type="modified residue" description="4-aspartylphosphate" evidence="1">
    <location>
        <position position="57"/>
    </location>
</feature>
<dbReference type="InterPro" id="IPR011006">
    <property type="entry name" value="CheY-like_superfamily"/>
</dbReference>
<keyword evidence="1" id="KW-0597">Phosphoprotein</keyword>
<protein>
    <submittedName>
        <fullName evidence="3">Response regulator</fullName>
    </submittedName>
</protein>
<evidence type="ECO:0000256" key="1">
    <source>
        <dbReference type="PROSITE-ProRule" id="PRU00169"/>
    </source>
</evidence>
<proteinExistence type="predicted"/>
<evidence type="ECO:0000259" key="2">
    <source>
        <dbReference type="PROSITE" id="PS50110"/>
    </source>
</evidence>
<dbReference type="Proteomes" id="UP000831485">
    <property type="component" value="Chromosome"/>
</dbReference>
<dbReference type="EMBL" id="CP096574">
    <property type="protein sequence ID" value="UPU34729.1"/>
    <property type="molecule type" value="Genomic_DNA"/>
</dbReference>
<sequence length="125" mass="13893">MALKDVRILIVDDEIFFRQVLRALLEKIGFTVVGEAGDGAEALERYRALRPHIVIMDIYMPDMNGIEATRDLLALDPNARVLVASASDFDCDTQAALDAGAKGILMKPFVPKEIYEMIRKLLTGK</sequence>
<dbReference type="SUPFAM" id="SSF52172">
    <property type="entry name" value="CheY-like"/>
    <property type="match status" value="1"/>
</dbReference>
<dbReference type="Pfam" id="PF00072">
    <property type="entry name" value="Response_reg"/>
    <property type="match status" value="1"/>
</dbReference>
<dbReference type="PANTHER" id="PTHR43228">
    <property type="entry name" value="TWO-COMPONENT RESPONSE REGULATOR"/>
    <property type="match status" value="1"/>
</dbReference>
<accession>A0ABY4LA98</accession>
<dbReference type="InterPro" id="IPR001789">
    <property type="entry name" value="Sig_transdc_resp-reg_receiver"/>
</dbReference>
<dbReference type="PANTHER" id="PTHR43228:SF1">
    <property type="entry name" value="TWO-COMPONENT RESPONSE REGULATOR ARR22"/>
    <property type="match status" value="1"/>
</dbReference>